<dbReference type="STRING" id="1428652.BIV24_13695"/>
<name>A0A1S2PF66_9ACTN</name>
<dbReference type="EMBL" id="MLYP01000037">
    <property type="protein sequence ID" value="OIJ92479.1"/>
    <property type="molecule type" value="Genomic_DNA"/>
</dbReference>
<dbReference type="AlphaFoldDB" id="A0A1S2PF66"/>
<evidence type="ECO:0000313" key="2">
    <source>
        <dbReference type="EMBL" id="OIJ92479.1"/>
    </source>
</evidence>
<proteinExistence type="predicted"/>
<protein>
    <submittedName>
        <fullName evidence="2">Uncharacterized protein</fullName>
    </submittedName>
</protein>
<organism evidence="2 3">
    <name type="scientific">Streptomyces colonosanans</name>
    <dbReference type="NCBI Taxonomy" id="1428652"/>
    <lineage>
        <taxon>Bacteria</taxon>
        <taxon>Bacillati</taxon>
        <taxon>Actinomycetota</taxon>
        <taxon>Actinomycetes</taxon>
        <taxon>Kitasatosporales</taxon>
        <taxon>Streptomycetaceae</taxon>
        <taxon>Streptomyces</taxon>
    </lineage>
</organism>
<feature type="region of interest" description="Disordered" evidence="1">
    <location>
        <begin position="27"/>
        <end position="53"/>
    </location>
</feature>
<dbReference type="Proteomes" id="UP000179935">
    <property type="component" value="Unassembled WGS sequence"/>
</dbReference>
<evidence type="ECO:0000313" key="3">
    <source>
        <dbReference type="Proteomes" id="UP000179935"/>
    </source>
</evidence>
<comment type="caution">
    <text evidence="2">The sequence shown here is derived from an EMBL/GenBank/DDBJ whole genome shotgun (WGS) entry which is preliminary data.</text>
</comment>
<dbReference type="RefSeq" id="WP_071366555.1">
    <property type="nucleotide sequence ID" value="NZ_MLYP01000037.1"/>
</dbReference>
<dbReference type="OrthoDB" id="4548731at2"/>
<accession>A0A1S2PF66</accession>
<evidence type="ECO:0000256" key="1">
    <source>
        <dbReference type="SAM" id="MobiDB-lite"/>
    </source>
</evidence>
<feature type="compositionally biased region" description="Polar residues" evidence="1">
    <location>
        <begin position="44"/>
        <end position="53"/>
    </location>
</feature>
<sequence length="183" mass="19912">MSEHIEISQDVGPWRVHMRWAADADPASGPGRVLITPHPDADPASTQGGVSSTVLRQVDFKRAGDQFRAARPADSEQQVTQEAEGEALRWLLASEGISDAYLAFLAEAYVRAVSRAVPNVTAHLAELTHKRPETIRGHLKEARKRDLLTTVPGKAGGQLTTKAREITTGAYLDKITDHLMGND</sequence>
<keyword evidence="3" id="KW-1185">Reference proteome</keyword>
<gene>
    <name evidence="2" type="ORF">BIV24_13695</name>
</gene>
<reference evidence="2 3" key="1">
    <citation type="submission" date="2016-10" db="EMBL/GenBank/DDBJ databases">
        <title>Genome sequence of Streptomyces sp. MUSC 93.</title>
        <authorList>
            <person name="Lee L.-H."/>
            <person name="Ser H.-L."/>
            <person name="Law J.W.-F."/>
        </authorList>
    </citation>
    <scope>NUCLEOTIDE SEQUENCE [LARGE SCALE GENOMIC DNA]</scope>
    <source>
        <strain evidence="2 3">MUSC 93</strain>
    </source>
</reference>